<keyword evidence="1" id="KW-1133">Transmembrane helix</keyword>
<dbReference type="Proteomes" id="UP000293583">
    <property type="component" value="Unassembled WGS sequence"/>
</dbReference>
<keyword evidence="4" id="KW-1185">Reference proteome</keyword>
<reference evidence="3 4" key="1">
    <citation type="submission" date="2019-02" db="EMBL/GenBank/DDBJ databases">
        <title>Genome of a new Bacteroidetes strain.</title>
        <authorList>
            <person name="Pitt A."/>
        </authorList>
    </citation>
    <scope>NUCLEOTIDE SEQUENCE [LARGE SCALE GENOMIC DNA]</scope>
    <source>
        <strain evidence="3 4">103A-SOEBACH</strain>
    </source>
</reference>
<protein>
    <submittedName>
        <fullName evidence="3">DUF3592 domain-containing protein</fullName>
    </submittedName>
</protein>
<feature type="transmembrane region" description="Helical" evidence="1">
    <location>
        <begin position="20"/>
        <end position="41"/>
    </location>
</feature>
<evidence type="ECO:0000313" key="4">
    <source>
        <dbReference type="Proteomes" id="UP000293583"/>
    </source>
</evidence>
<dbReference type="AlphaFoldDB" id="A0A4Q9BFL7"/>
<dbReference type="Pfam" id="PF12158">
    <property type="entry name" value="DUF3592"/>
    <property type="match status" value="1"/>
</dbReference>
<feature type="transmembrane region" description="Helical" evidence="1">
    <location>
        <begin position="134"/>
        <end position="152"/>
    </location>
</feature>
<proteinExistence type="predicted"/>
<dbReference type="NCBIfam" id="TIGR01167">
    <property type="entry name" value="LPXTG_anchor"/>
    <property type="match status" value="1"/>
</dbReference>
<comment type="caution">
    <text evidence="3">The sequence shown here is derived from an EMBL/GenBank/DDBJ whole genome shotgun (WGS) entry which is preliminary data.</text>
</comment>
<feature type="domain" description="DUF3592" evidence="2">
    <location>
        <begin position="55"/>
        <end position="123"/>
    </location>
</feature>
<dbReference type="RefSeq" id="WP_130894955.1">
    <property type="nucleotide sequence ID" value="NZ_JAANOL010000002.1"/>
</dbReference>
<gene>
    <name evidence="3" type="ORF">EWU20_04175</name>
</gene>
<name>A0A4Q9BFL7_9BACT</name>
<evidence type="ECO:0000259" key="2">
    <source>
        <dbReference type="Pfam" id="PF12158"/>
    </source>
</evidence>
<dbReference type="EMBL" id="SEWY01000002">
    <property type="protein sequence ID" value="TBH74343.1"/>
    <property type="molecule type" value="Genomic_DNA"/>
</dbReference>
<evidence type="ECO:0000313" key="3">
    <source>
        <dbReference type="EMBL" id="TBH74343.1"/>
    </source>
</evidence>
<dbReference type="InterPro" id="IPR021994">
    <property type="entry name" value="DUF3592"/>
</dbReference>
<organism evidence="3 4">
    <name type="scientific">Aquirufa antheringensis</name>
    <dbReference type="NCBI Taxonomy" id="2516559"/>
    <lineage>
        <taxon>Bacteria</taxon>
        <taxon>Pseudomonadati</taxon>
        <taxon>Bacteroidota</taxon>
        <taxon>Cytophagia</taxon>
        <taxon>Cytophagales</taxon>
        <taxon>Flectobacillaceae</taxon>
        <taxon>Aquirufa</taxon>
    </lineage>
</organism>
<evidence type="ECO:0000256" key="1">
    <source>
        <dbReference type="SAM" id="Phobius"/>
    </source>
</evidence>
<keyword evidence="1" id="KW-0472">Membrane</keyword>
<dbReference type="OrthoDB" id="957222at2"/>
<accession>A0A4Q9BFL7</accession>
<sequence>MFGILLISARPTGEFHGSMPLFLGAFTVISLVLIGFGIVLFKKRKEWIHNSKMTYGKIVEISKRYSRDDHSGRFPIYFPIVSYYVNGLEFRREADKGLAKNCEIGQEIPVRYLSENPYEASLAENTVPGLNPSIFFAMGLLMLASAIILLIMKS</sequence>
<keyword evidence="1" id="KW-0812">Transmembrane</keyword>